<proteinExistence type="predicted"/>
<dbReference type="Pfam" id="PF11382">
    <property type="entry name" value="MctB"/>
    <property type="match status" value="1"/>
</dbReference>
<organism evidence="1 2">
    <name type="scientific">Actinomadura meyerae</name>
    <dbReference type="NCBI Taxonomy" id="240840"/>
    <lineage>
        <taxon>Bacteria</taxon>
        <taxon>Bacillati</taxon>
        <taxon>Actinomycetota</taxon>
        <taxon>Actinomycetes</taxon>
        <taxon>Streptosporangiales</taxon>
        <taxon>Thermomonosporaceae</taxon>
        <taxon>Actinomadura</taxon>
    </lineage>
</organism>
<keyword evidence="2" id="KW-1185">Reference proteome</keyword>
<dbReference type="AlphaFoldDB" id="A0A239P2P0"/>
<sequence>MIDFRYHLVSIVAIFLALALGIVLGSTTLSDSVSDTLRQQANSAAKTAQQARLAQRELQHQVNGQEQFANVLSSQIVQNRLKDQSVVLIETPGAGNDGIERVSELAKNAGAAVTGRVTIQKKLLDADQQTTVDELATQLKADDVAFPRDASAYDKAGAVLANALVTKDPAKSGREDAVGGAVLNGFKEAGYVTTSGKPGQHATLAVVVAPAAPYNYDGGDAATKGLISLATALDAAGRGTVVGGPPTSAQEGGLIAALRDSDAGDSVSTVDAVDTASGQVVTILALQKEIGGKSGQYGTGAGVSGYLPSPAPTAGKNG</sequence>
<dbReference type="RefSeq" id="WP_089330675.1">
    <property type="nucleotide sequence ID" value="NZ_FZOR01000058.1"/>
</dbReference>
<evidence type="ECO:0000313" key="2">
    <source>
        <dbReference type="Proteomes" id="UP000198318"/>
    </source>
</evidence>
<dbReference type="OrthoDB" id="4350157at2"/>
<reference evidence="1 2" key="1">
    <citation type="submission" date="2017-06" db="EMBL/GenBank/DDBJ databases">
        <authorList>
            <person name="Kim H.J."/>
            <person name="Triplett B.A."/>
        </authorList>
    </citation>
    <scope>NUCLEOTIDE SEQUENCE [LARGE SCALE GENOMIC DNA]</scope>
    <source>
        <strain evidence="1 2">DSM 44715</strain>
    </source>
</reference>
<accession>A0A239P2P0</accession>
<evidence type="ECO:0000313" key="1">
    <source>
        <dbReference type="EMBL" id="SNT60599.1"/>
    </source>
</evidence>
<dbReference type="EMBL" id="FZOR01000058">
    <property type="protein sequence ID" value="SNT60599.1"/>
    <property type="molecule type" value="Genomic_DNA"/>
</dbReference>
<gene>
    <name evidence="1" type="ORF">SAMN05443665_105815</name>
</gene>
<dbReference type="InterPro" id="IPR021522">
    <property type="entry name" value="MctB"/>
</dbReference>
<dbReference type="GO" id="GO:0016020">
    <property type="term" value="C:membrane"/>
    <property type="evidence" value="ECO:0007669"/>
    <property type="project" value="InterPro"/>
</dbReference>
<dbReference type="Proteomes" id="UP000198318">
    <property type="component" value="Unassembled WGS sequence"/>
</dbReference>
<protein>
    <submittedName>
        <fullName evidence="1">Copper transport outer membrane protein, MctB</fullName>
    </submittedName>
</protein>
<dbReference type="GO" id="GO:0055070">
    <property type="term" value="P:copper ion homeostasis"/>
    <property type="evidence" value="ECO:0007669"/>
    <property type="project" value="InterPro"/>
</dbReference>
<name>A0A239P2P0_9ACTN</name>